<dbReference type="InterPro" id="IPR035965">
    <property type="entry name" value="PAS-like_dom_sf"/>
</dbReference>
<keyword evidence="5" id="KW-1185">Reference proteome</keyword>
<dbReference type="InterPro" id="IPR057352">
    <property type="entry name" value="TPR_TmcB/C"/>
</dbReference>
<keyword evidence="2" id="KW-0812">Transmembrane</keyword>
<feature type="transmembrane region" description="Helical" evidence="2">
    <location>
        <begin position="175"/>
        <end position="199"/>
    </location>
</feature>
<dbReference type="Pfam" id="PF25474">
    <property type="entry name" value="TPR_TmcB"/>
    <property type="match status" value="1"/>
</dbReference>
<dbReference type="InterPro" id="IPR013767">
    <property type="entry name" value="PAS_fold"/>
</dbReference>
<feature type="transmembrane region" description="Helical" evidence="2">
    <location>
        <begin position="132"/>
        <end position="152"/>
    </location>
</feature>
<evidence type="ECO:0000256" key="1">
    <source>
        <dbReference type="SAM" id="MobiDB-lite"/>
    </source>
</evidence>
<dbReference type="NCBIfam" id="TIGR00229">
    <property type="entry name" value="sensory_box"/>
    <property type="match status" value="1"/>
</dbReference>
<dbReference type="PANTHER" id="PTHR31600">
    <property type="entry name" value="TINY MACROCYSTS PROTEIN B-RELATED"/>
    <property type="match status" value="1"/>
</dbReference>
<evidence type="ECO:0000313" key="4">
    <source>
        <dbReference type="EMBL" id="TPX77518.1"/>
    </source>
</evidence>
<feature type="transmembrane region" description="Helical" evidence="2">
    <location>
        <begin position="321"/>
        <end position="339"/>
    </location>
</feature>
<evidence type="ECO:0000256" key="2">
    <source>
        <dbReference type="SAM" id="Phobius"/>
    </source>
</evidence>
<dbReference type="PROSITE" id="PS50112">
    <property type="entry name" value="PAS"/>
    <property type="match status" value="1"/>
</dbReference>
<feature type="compositionally biased region" description="Acidic residues" evidence="1">
    <location>
        <begin position="611"/>
        <end position="626"/>
    </location>
</feature>
<feature type="region of interest" description="Disordered" evidence="1">
    <location>
        <begin position="1664"/>
        <end position="1683"/>
    </location>
</feature>
<dbReference type="OrthoDB" id="542352at2759"/>
<feature type="region of interest" description="Disordered" evidence="1">
    <location>
        <begin position="611"/>
        <end position="639"/>
    </location>
</feature>
<accession>A0A507FPY5</accession>
<feature type="domain" description="PAS" evidence="3">
    <location>
        <begin position="664"/>
        <end position="712"/>
    </location>
</feature>
<proteinExistence type="predicted"/>
<comment type="caution">
    <text evidence="4">The sequence shown here is derived from an EMBL/GenBank/DDBJ whole genome shotgun (WGS) entry which is preliminary data.</text>
</comment>
<feature type="transmembrane region" description="Helical" evidence="2">
    <location>
        <begin position="100"/>
        <end position="120"/>
    </location>
</feature>
<dbReference type="PANTHER" id="PTHR31600:SF2">
    <property type="entry name" value="GAMETE ENRICHED GENE 10 PROTEIN-RELATED"/>
    <property type="match status" value="1"/>
</dbReference>
<dbReference type="InterPro" id="IPR052994">
    <property type="entry name" value="Tiny_macrocysts_regulators"/>
</dbReference>
<reference evidence="4 5" key="1">
    <citation type="journal article" date="2019" name="Sci. Rep.">
        <title>Comparative genomics of chytrid fungi reveal insights into the obligate biotrophic and pathogenic lifestyle of Synchytrium endobioticum.</title>
        <authorList>
            <person name="van de Vossenberg B.T.L.H."/>
            <person name="Warris S."/>
            <person name="Nguyen H.D.T."/>
            <person name="van Gent-Pelzer M.P.E."/>
            <person name="Joly D.L."/>
            <person name="van de Geest H.C."/>
            <person name="Bonants P.J.M."/>
            <person name="Smith D.S."/>
            <person name="Levesque C.A."/>
            <person name="van der Lee T.A.J."/>
        </authorList>
    </citation>
    <scope>NUCLEOTIDE SEQUENCE [LARGE SCALE GENOMIC DNA]</scope>
    <source>
        <strain evidence="4 5">CBS 675.73</strain>
    </source>
</reference>
<feature type="transmembrane region" description="Helical" evidence="2">
    <location>
        <begin position="345"/>
        <end position="364"/>
    </location>
</feature>
<dbReference type="Pfam" id="PF00989">
    <property type="entry name" value="PAS"/>
    <property type="match status" value="1"/>
</dbReference>
<evidence type="ECO:0000259" key="3">
    <source>
        <dbReference type="PROSITE" id="PS50112"/>
    </source>
</evidence>
<gene>
    <name evidence="4" type="ORF">CcCBS67573_g01209</name>
</gene>
<dbReference type="CDD" id="cd00130">
    <property type="entry name" value="PAS"/>
    <property type="match status" value="1"/>
</dbReference>
<keyword evidence="2" id="KW-1133">Transmembrane helix</keyword>
<organism evidence="4 5">
    <name type="scientific">Chytriomyces confervae</name>
    <dbReference type="NCBI Taxonomy" id="246404"/>
    <lineage>
        <taxon>Eukaryota</taxon>
        <taxon>Fungi</taxon>
        <taxon>Fungi incertae sedis</taxon>
        <taxon>Chytridiomycota</taxon>
        <taxon>Chytridiomycota incertae sedis</taxon>
        <taxon>Chytridiomycetes</taxon>
        <taxon>Chytridiales</taxon>
        <taxon>Chytriomycetaceae</taxon>
        <taxon>Chytriomyces</taxon>
    </lineage>
</organism>
<feature type="transmembrane region" description="Helical" evidence="2">
    <location>
        <begin position="219"/>
        <end position="237"/>
    </location>
</feature>
<feature type="transmembrane region" description="Helical" evidence="2">
    <location>
        <begin position="1601"/>
        <end position="1624"/>
    </location>
</feature>
<dbReference type="GO" id="GO:0006355">
    <property type="term" value="P:regulation of DNA-templated transcription"/>
    <property type="evidence" value="ECO:0007669"/>
    <property type="project" value="InterPro"/>
</dbReference>
<dbReference type="STRING" id="246404.A0A507FPY5"/>
<dbReference type="InterPro" id="IPR000014">
    <property type="entry name" value="PAS"/>
</dbReference>
<dbReference type="SUPFAM" id="SSF55785">
    <property type="entry name" value="PYP-like sensor domain (PAS domain)"/>
    <property type="match status" value="1"/>
</dbReference>
<feature type="transmembrane region" description="Helical" evidence="2">
    <location>
        <begin position="60"/>
        <end position="80"/>
    </location>
</feature>
<feature type="transmembrane region" description="Helical" evidence="2">
    <location>
        <begin position="1172"/>
        <end position="1191"/>
    </location>
</feature>
<keyword evidence="2" id="KW-0472">Membrane</keyword>
<feature type="transmembrane region" description="Helical" evidence="2">
    <location>
        <begin position="1298"/>
        <end position="1321"/>
    </location>
</feature>
<feature type="transmembrane region" description="Helical" evidence="2">
    <location>
        <begin position="982"/>
        <end position="1000"/>
    </location>
</feature>
<evidence type="ECO:0000313" key="5">
    <source>
        <dbReference type="Proteomes" id="UP000320333"/>
    </source>
</evidence>
<protein>
    <recommendedName>
        <fullName evidence="3">PAS domain-containing protein</fullName>
    </recommendedName>
</protein>
<name>A0A507FPY5_9FUNG</name>
<dbReference type="Gene3D" id="3.30.450.20">
    <property type="entry name" value="PAS domain"/>
    <property type="match status" value="1"/>
</dbReference>
<dbReference type="Proteomes" id="UP000320333">
    <property type="component" value="Unassembled WGS sequence"/>
</dbReference>
<sequence length="1700" mass="189817">MPFSENQTETDDSKKDVGVDEIIGKISEGLFGILFITNKHSDHNIYWHFLEIFIDHMQDLAFPLTFVFAPWISSIGWFQQMLTWFSPEKLIGKNQILYDILSAIIGLTLMNAAWVGYSFSQNRFRFIWTLKILRVTLGLFSTVLFIPILAFFTDQIMHCTGPHGDTVSCWTGDTLLQSVVTVVLMVLFVILALAVKATFFEPDPHVKDMTCRPHSRLDMLYVAFRAALTVLSIVFAVDYDAKHGTSSTVEPSIIPNSTEATSTHLYYSRDNTQVQFSHLTPAKFASLWAFTGLCVILSFILAVGYIWYIPFYHYNYSILRAGMMTNFFWASLCLVYSNIRPYSDIGIVYLILCPFAFIFAYYFMRLRRTLIGSMPLSVINDPLLVELKVRFQLLDRGIFFKDHTKAAANNTPAVPGLAALEAATNEKTDKEFLDEVNETFLTCLKAMPKSCRVYLFAASFHLSFMGNRAQCLALTAKASLMHPKLDEAFMIFKRQRLLNDKFAGGDVIDFIAFEQNMKLAKLNERKATVAGIQFWSELMKKRPSFYKLQLHGAAISSSVSVAQSHYVTLIKLTPDSPDVYRLYGKFLIDVLNDKKNGQDLLDHADELVDEAEREVNSDDDDSDDSSGYDSDGSERNSKTANKCQNLFSGDNCLITISGEKNNLGSILTINDKACKQFGFKKSECIGRNINTIIPSPFAEAHDAYLVKYLETGVAKVMEKSREVLGLHNDGYLMRLMLCVKHVVQPNGKQIFIGVIQPTKNSSANGYMILDPSDYKVKHVTLNVANIFNYVPEKNGKEAFLHDWIPGFGQPSIDRITAEGGFDTELIRPDCITKMKITGQRVEVAGLSVLICRTSSRNISPCKNIGEGELACVDKDKSCVNQSLEDVGAMPLVFSAKNSRADLTTESAQEASGEVISTKSGDNFTDEGRFSRVSAKIKKKNAHKLANLHQKDESSSYSKGSSARNVKKILSDKSQYSNKQLNYIHSAYIICFLVLIAYAIYDDVKLRGVYSEICDKITELNNYLESLLRVIQICDSTRSIDLQRVAKVTGSGFYSADGYDTAVKSVLSNTQYITDILDRYLDRVTDTMVLLDKNGDVIQRLNVFEAISTFVAASEYSAQANLTDPLLQPQIQLILDNGLYTIMGALNQSAVLQKERFTNYTYSQPGVITFEATLAPVWVTCIIFLVVFPLYYRIELYRNRFLDMFCDIPKEIVKGIHDAHYKRLVEAEENSDDDLDTGPGFRAKMGLSLGVNSSAVGSVDGFDTHNIPTDFDANVTSSSPRKFNIISALISFFTNHNRIGVYSLGIIAITVIFFVVSGVQVYSYALTVENTATSTFWSKQRAIYSSAAVFSAREHFLATITTYPVYKAIGGNYLTMSFVGASNLQRPGWITMFCSENLEWMDYTRMFGEISGESMDHGVQLVLFSDKDPHTAIEMVSACPDEATISAACTTTANGLFANGLHAAVTWLIENLSFITHEIELQSEVGFTVVDDNATTTTIAFLPTVTSAIKPKAAAATALPLFGRDAPFNQSNSMDDSLAEVTPLVHLAAIDLSGKMSFVLDADMQLSLMRKLMSDYYIPSLQLSADYFWRDLQGYANWFSEFHISFTVTYIVGLCLIYFFIIRVIMNALAEELRRTSGLVHMLPPELITSVPSFRKWAHMEGIKTAGPNRSSENPAKVAQFESGPTPAKVLKTATAQDDMV</sequence>
<feature type="transmembrane region" description="Helical" evidence="2">
    <location>
        <begin position="287"/>
        <end position="309"/>
    </location>
</feature>
<dbReference type="EMBL" id="QEAP01000019">
    <property type="protein sequence ID" value="TPX77518.1"/>
    <property type="molecule type" value="Genomic_DNA"/>
</dbReference>